<dbReference type="EnsemblMetazoa" id="HelroT172348">
    <property type="protein sequence ID" value="HelroP172348"/>
    <property type="gene ID" value="HelroG172348"/>
</dbReference>
<dbReference type="Gene3D" id="1.10.510.10">
    <property type="entry name" value="Transferase(Phosphotransferase) domain 1"/>
    <property type="match status" value="1"/>
</dbReference>
<dbReference type="STRING" id="6412.T1F577"/>
<gene>
    <name evidence="4" type="primary">20203976</name>
    <name evidence="3" type="ORF">HELRODRAFT_172348</name>
</gene>
<dbReference type="GO" id="GO:0048489">
    <property type="term" value="P:synaptic vesicle transport"/>
    <property type="evidence" value="ECO:0000318"/>
    <property type="project" value="GO_Central"/>
</dbReference>
<dbReference type="HOGENOM" id="CLU_366495_0_0_1"/>
<dbReference type="RefSeq" id="XP_009017258.1">
    <property type="nucleotide sequence ID" value="XM_009019010.1"/>
</dbReference>
<accession>T1F577</accession>
<proteinExistence type="predicted"/>
<dbReference type="CTD" id="20203976"/>
<evidence type="ECO:0008006" key="6">
    <source>
        <dbReference type="Google" id="ProtNLM"/>
    </source>
</evidence>
<evidence type="ECO:0000256" key="2">
    <source>
        <dbReference type="ARBA" id="ARBA00022840"/>
    </source>
</evidence>
<dbReference type="AlphaFoldDB" id="T1F577"/>
<dbReference type="GO" id="GO:0005634">
    <property type="term" value="C:nucleus"/>
    <property type="evidence" value="ECO:0000318"/>
    <property type="project" value="GO_Central"/>
</dbReference>
<name>T1F577_HELRO</name>
<dbReference type="SUPFAM" id="SSF56112">
    <property type="entry name" value="Protein kinase-like (PK-like)"/>
    <property type="match status" value="1"/>
</dbReference>
<evidence type="ECO:0000313" key="4">
    <source>
        <dbReference type="EnsemblMetazoa" id="HelroP172348"/>
    </source>
</evidence>
<dbReference type="EMBL" id="KB096457">
    <property type="protein sequence ID" value="ESO04679.1"/>
    <property type="molecule type" value="Genomic_DNA"/>
</dbReference>
<dbReference type="GO" id="GO:0007409">
    <property type="term" value="P:axonogenesis"/>
    <property type="evidence" value="ECO:0000318"/>
    <property type="project" value="GO_Central"/>
</dbReference>
<dbReference type="GO" id="GO:1901987">
    <property type="term" value="P:regulation of cell cycle phase transition"/>
    <property type="evidence" value="ECO:0000318"/>
    <property type="project" value="GO_Central"/>
</dbReference>
<dbReference type="InterPro" id="IPR050117">
    <property type="entry name" value="MAPK"/>
</dbReference>
<sequence length="761" mass="86274">MAELSNGRPLFAGESEIDQLYLIQEIIGPLPPAMVKYFFKNHRFDHWNFPSAGKSSSLDANFKNILLPLLLSFLKSVLALDPSMRLTADDCVEHPCFQMERSSNISLTRRRDRRKNQIAQDSVTNDENVNKLANLDSFVLNSVKNSHEPNLESGHNLEKQSEANCKVSESVMVTASTKFLRRNGDRCCQVTKIPILIKGARTDNSKDVDNINEHCKPNIETKLLKELKTKNLLSEKRSCEKVTAASEESSSASDTTNEKKIIINDVSCSINNDSYDNISRNVRNKPNLKLLFKRAYNMNSTPNASNETAVKIANFGLQTDKGSIERASIDKLNKNSNNVNPSLCPSEKIVDLKKDSMEICKGISFPNLVNEKKIEKDEIVRNENEDERDFVSNKDGKRDINKHDNFNRNGLAAGSNNRCSKFDCDSNFIDYVDSFKKFRSKMCQNVVCASASDSMSCNVKRNRVLYLSPIEKWERSDVMKEDEECDKVKGIHLHKSVIASSSLHTCNEVDDNDGDDSGGENVADCGRIVRNYYEEVGIDVEEHKCIWSNMVTDEDGDVCNGDHNFQHHGANNIAGNAGDGVNSGANCSTHEPYQPNCINREQTLTPDIDCVEDDDTFSDLNICQKRLNKEGRPRHSGEGRHLQLLLDGRREESLPVDNEQQSVRFDEDREQQIPPVVLKINLHEIYFNVLVNNLFNHLNELLNKVTLTKKNLRYNSQRTNVIKNKKSFKNIMRHNGNIIPTQNRYANVGKRWENPNFELCL</sequence>
<dbReference type="PANTHER" id="PTHR24055">
    <property type="entry name" value="MITOGEN-ACTIVATED PROTEIN KINASE"/>
    <property type="match status" value="1"/>
</dbReference>
<dbReference type="GO" id="GO:0004693">
    <property type="term" value="F:cyclin-dependent protein serine/threonine kinase activity"/>
    <property type="evidence" value="ECO:0000318"/>
    <property type="project" value="GO_Central"/>
</dbReference>
<dbReference type="InParanoid" id="T1F577"/>
<protein>
    <recommendedName>
        <fullName evidence="6">Protein kinase domain-containing protein</fullName>
    </recommendedName>
</protein>
<evidence type="ECO:0000313" key="3">
    <source>
        <dbReference type="EMBL" id="ESO04679.1"/>
    </source>
</evidence>
<reference evidence="3 5" key="2">
    <citation type="journal article" date="2013" name="Nature">
        <title>Insights into bilaterian evolution from three spiralian genomes.</title>
        <authorList>
            <person name="Simakov O."/>
            <person name="Marletaz F."/>
            <person name="Cho S.J."/>
            <person name="Edsinger-Gonzales E."/>
            <person name="Havlak P."/>
            <person name="Hellsten U."/>
            <person name="Kuo D.H."/>
            <person name="Larsson T."/>
            <person name="Lv J."/>
            <person name="Arendt D."/>
            <person name="Savage R."/>
            <person name="Osoegawa K."/>
            <person name="de Jong P."/>
            <person name="Grimwood J."/>
            <person name="Chapman J.A."/>
            <person name="Shapiro H."/>
            <person name="Aerts A."/>
            <person name="Otillar R.P."/>
            <person name="Terry A.Y."/>
            <person name="Boore J.L."/>
            <person name="Grigoriev I.V."/>
            <person name="Lindberg D.R."/>
            <person name="Seaver E.C."/>
            <person name="Weisblat D.A."/>
            <person name="Putnam N.H."/>
            <person name="Rokhsar D.S."/>
        </authorList>
    </citation>
    <scope>NUCLEOTIDE SEQUENCE</scope>
</reference>
<evidence type="ECO:0000313" key="5">
    <source>
        <dbReference type="Proteomes" id="UP000015101"/>
    </source>
</evidence>
<dbReference type="GO" id="GO:0005737">
    <property type="term" value="C:cytoplasm"/>
    <property type="evidence" value="ECO:0000318"/>
    <property type="project" value="GO_Central"/>
</dbReference>
<keyword evidence="2" id="KW-0067">ATP-binding</keyword>
<reference evidence="4" key="3">
    <citation type="submission" date="2015-06" db="UniProtKB">
        <authorList>
            <consortium name="EnsemblMetazoa"/>
        </authorList>
    </citation>
    <scope>IDENTIFICATION</scope>
</reference>
<dbReference type="KEGG" id="hro:HELRODRAFT_172348"/>
<dbReference type="Proteomes" id="UP000015101">
    <property type="component" value="Unassembled WGS sequence"/>
</dbReference>
<organism evidence="4 5">
    <name type="scientific">Helobdella robusta</name>
    <name type="common">Californian leech</name>
    <dbReference type="NCBI Taxonomy" id="6412"/>
    <lineage>
        <taxon>Eukaryota</taxon>
        <taxon>Metazoa</taxon>
        <taxon>Spiralia</taxon>
        <taxon>Lophotrochozoa</taxon>
        <taxon>Annelida</taxon>
        <taxon>Clitellata</taxon>
        <taxon>Hirudinea</taxon>
        <taxon>Rhynchobdellida</taxon>
        <taxon>Glossiphoniidae</taxon>
        <taxon>Helobdella</taxon>
    </lineage>
</organism>
<dbReference type="GO" id="GO:0005524">
    <property type="term" value="F:ATP binding"/>
    <property type="evidence" value="ECO:0007669"/>
    <property type="project" value="UniProtKB-KW"/>
</dbReference>
<dbReference type="EMBL" id="AMQM01004161">
    <property type="status" value="NOT_ANNOTATED_CDS"/>
    <property type="molecule type" value="Genomic_DNA"/>
</dbReference>
<keyword evidence="5" id="KW-1185">Reference proteome</keyword>
<dbReference type="GO" id="GO:0051402">
    <property type="term" value="P:neuron apoptotic process"/>
    <property type="evidence" value="ECO:0000318"/>
    <property type="project" value="GO_Central"/>
</dbReference>
<dbReference type="eggNOG" id="KOG0593">
    <property type="taxonomic scope" value="Eukaryota"/>
</dbReference>
<dbReference type="InterPro" id="IPR011009">
    <property type="entry name" value="Kinase-like_dom_sf"/>
</dbReference>
<evidence type="ECO:0000256" key="1">
    <source>
        <dbReference type="ARBA" id="ARBA00022741"/>
    </source>
</evidence>
<dbReference type="GeneID" id="20203976"/>
<keyword evidence="1" id="KW-0547">Nucleotide-binding</keyword>
<reference evidence="5" key="1">
    <citation type="submission" date="2012-12" db="EMBL/GenBank/DDBJ databases">
        <authorList>
            <person name="Hellsten U."/>
            <person name="Grimwood J."/>
            <person name="Chapman J.A."/>
            <person name="Shapiro H."/>
            <person name="Aerts A."/>
            <person name="Otillar R.P."/>
            <person name="Terry A.Y."/>
            <person name="Boore J.L."/>
            <person name="Simakov O."/>
            <person name="Marletaz F."/>
            <person name="Cho S.-J."/>
            <person name="Edsinger-Gonzales E."/>
            <person name="Havlak P."/>
            <person name="Kuo D.-H."/>
            <person name="Larsson T."/>
            <person name="Lv J."/>
            <person name="Arendt D."/>
            <person name="Savage R."/>
            <person name="Osoegawa K."/>
            <person name="de Jong P."/>
            <person name="Lindberg D.R."/>
            <person name="Seaver E.C."/>
            <person name="Weisblat D.A."/>
            <person name="Putnam N.H."/>
            <person name="Grigoriev I.V."/>
            <person name="Rokhsar D.S."/>
        </authorList>
    </citation>
    <scope>NUCLEOTIDE SEQUENCE</scope>
</reference>